<dbReference type="Proteomes" id="UP000026961">
    <property type="component" value="Chromosome 6"/>
</dbReference>
<organism evidence="1">
    <name type="scientific">Oryza glumipatula</name>
    <dbReference type="NCBI Taxonomy" id="40148"/>
    <lineage>
        <taxon>Eukaryota</taxon>
        <taxon>Viridiplantae</taxon>
        <taxon>Streptophyta</taxon>
        <taxon>Embryophyta</taxon>
        <taxon>Tracheophyta</taxon>
        <taxon>Spermatophyta</taxon>
        <taxon>Magnoliopsida</taxon>
        <taxon>Liliopsida</taxon>
        <taxon>Poales</taxon>
        <taxon>Poaceae</taxon>
        <taxon>BOP clade</taxon>
        <taxon>Oryzoideae</taxon>
        <taxon>Oryzeae</taxon>
        <taxon>Oryzinae</taxon>
        <taxon>Oryza</taxon>
    </lineage>
</organism>
<evidence type="ECO:0000313" key="1">
    <source>
        <dbReference type="EnsemblPlants" id="OGLUM06G15960.2"/>
    </source>
</evidence>
<protein>
    <submittedName>
        <fullName evidence="1">Uncharacterized protein</fullName>
    </submittedName>
</protein>
<dbReference type="PANTHER" id="PTHR46999">
    <property type="entry name" value="ALPHA-GLUCAN WATER DIKINASE 1, CHLOROPLASTIC-RELATED"/>
    <property type="match status" value="1"/>
</dbReference>
<keyword evidence="2" id="KW-1185">Reference proteome</keyword>
<proteinExistence type="predicted"/>
<evidence type="ECO:0000313" key="2">
    <source>
        <dbReference type="Proteomes" id="UP000026961"/>
    </source>
</evidence>
<dbReference type="AlphaFoldDB" id="A0A0E0A9N8"/>
<reference evidence="1" key="2">
    <citation type="submission" date="2018-05" db="EMBL/GenBank/DDBJ databases">
        <title>OgluRS3 (Oryza glumaepatula Reference Sequence Version 3).</title>
        <authorList>
            <person name="Zhang J."/>
            <person name="Kudrna D."/>
            <person name="Lee S."/>
            <person name="Talag J."/>
            <person name="Welchert J."/>
            <person name="Wing R.A."/>
        </authorList>
    </citation>
    <scope>NUCLEOTIDE SEQUENCE [LARGE SCALE GENOMIC DNA]</scope>
</reference>
<dbReference type="HOGENOM" id="CLU_2577752_0_0_1"/>
<sequence length="81" mass="9031">MLGSGMPWPGDEGDQRWEQAWMAIKKEDEVVLDYTTDPLITDQGSKNQSSRALHGLVMPLRISMGHHRAQDVEGAVKEGKL</sequence>
<name>A0A0E0A9N8_9ORYZ</name>
<accession>A0A0E0A9N8</accession>
<dbReference type="EnsemblPlants" id="OGLUM06G15960.2">
    <property type="protein sequence ID" value="OGLUM06G15960.2"/>
    <property type="gene ID" value="OGLUM06G15960"/>
</dbReference>
<dbReference type="PANTHER" id="PTHR46999:SF1">
    <property type="entry name" value="ALPHA-GLUCAN WATER DIKINASE 1, CHLOROPLASTIC"/>
    <property type="match status" value="1"/>
</dbReference>
<dbReference type="Gramene" id="OGLUM06G15960.2">
    <property type="protein sequence ID" value="OGLUM06G15960.2"/>
    <property type="gene ID" value="OGLUM06G15960"/>
</dbReference>
<reference evidence="1" key="1">
    <citation type="submission" date="2015-04" db="UniProtKB">
        <authorList>
            <consortium name="EnsemblPlants"/>
        </authorList>
    </citation>
    <scope>IDENTIFICATION</scope>
</reference>